<comment type="similarity">
    <text evidence="1">Belongs to the PhnJ family.</text>
</comment>
<evidence type="ECO:0000313" key="2">
    <source>
        <dbReference type="EMBL" id="UUX50008.1"/>
    </source>
</evidence>
<proteinExistence type="inferred from homology"/>
<dbReference type="GO" id="GO:0019700">
    <property type="term" value="P:organic phosphonate catabolic process"/>
    <property type="evidence" value="ECO:0007669"/>
    <property type="project" value="UniProtKB-UniRule"/>
</dbReference>
<dbReference type="Proteomes" id="UP001060336">
    <property type="component" value="Chromosome"/>
</dbReference>
<protein>
    <recommendedName>
        <fullName evidence="1">Alpha-D-ribose 1-methylphosphonate 5-phosphate C-P lyase</fullName>
        <shortName evidence="1">PRPn C-P lyase</shortName>
        <ecNumber evidence="1">4.7.1.1</ecNumber>
    </recommendedName>
</protein>
<evidence type="ECO:0000313" key="3">
    <source>
        <dbReference type="Proteomes" id="UP001060336"/>
    </source>
</evidence>
<dbReference type="InterPro" id="IPR010306">
    <property type="entry name" value="PhnJ"/>
</dbReference>
<reference evidence="2" key="1">
    <citation type="submission" date="2022-08" db="EMBL/GenBank/DDBJ databases">
        <title>Nisaea acidiphila sp. nov., isolated from a marine algal debris and emended description of the genus Nisaea Urios et al. 2008.</title>
        <authorList>
            <person name="Kwon K."/>
        </authorList>
    </citation>
    <scope>NUCLEOTIDE SEQUENCE</scope>
    <source>
        <strain evidence="2">MEBiC11861</strain>
    </source>
</reference>
<dbReference type="SFLD" id="SFLDF00379">
    <property type="entry name" value="Phosphonate_metabolism_(PhnJ)"/>
    <property type="match status" value="1"/>
</dbReference>
<keyword evidence="1" id="KW-0004">4Fe-4S</keyword>
<keyword evidence="1" id="KW-0949">S-adenosyl-L-methionine</keyword>
<keyword evidence="1" id="KW-0479">Metal-binding</keyword>
<sequence length="319" mass="35725">MSTTQENQPWQAPEHDKPVAQVEGYNFAYLDEQTKRMIRRAILKGVAIPGYQVPFGSREMPLPYGWGTGGMQVTAAVIGEDDTLKVIDQGADDTTNAVNIRRFFAKTAGVETTEKTSDATVIQTRHRIPEKPLTEEQILVYQVPIPEPLRWVEPRETETRKMHALEEYGVMHVSLYESIARYGRITTAYNYPVLVNGRYIMAPSPIPKFDNPKMHQMAALQLFGAGREKRIYAVPPYTDVKSLDFEDHPFTIQSWDDTCALCGADDSYLDEVITDDAGGKMFVCSDSDYCAERREAGHVGHLGVTPEKSGEDEIKGAAE</sequence>
<dbReference type="GO" id="GO:0046872">
    <property type="term" value="F:metal ion binding"/>
    <property type="evidence" value="ECO:0007669"/>
    <property type="project" value="UniProtKB-UniRule"/>
</dbReference>
<dbReference type="GO" id="GO:0051539">
    <property type="term" value="F:4 iron, 4 sulfur cluster binding"/>
    <property type="evidence" value="ECO:0007669"/>
    <property type="project" value="UniProtKB-UniRule"/>
</dbReference>
<comment type="function">
    <text evidence="1">Catalyzes the breakage of the C-P bond in alpha-D-ribose 1-methylphosphonate 5-phosphate (PRPn) forming alpha-D-ribose.</text>
</comment>
<keyword evidence="1" id="KW-0408">Iron</keyword>
<dbReference type="SFLD" id="SFLDS00033">
    <property type="entry name" value="Radical_SAM_Phosphonate_Metabo"/>
    <property type="match status" value="1"/>
</dbReference>
<dbReference type="GO" id="GO:0098848">
    <property type="term" value="F:alpha-D-ribose 1-methylphosphonate 5-phosphate C-P-lyase activity"/>
    <property type="evidence" value="ECO:0007669"/>
    <property type="project" value="UniProtKB-UniRule"/>
</dbReference>
<dbReference type="Pfam" id="PF06007">
    <property type="entry name" value="PhnJ"/>
    <property type="match status" value="1"/>
</dbReference>
<keyword evidence="3" id="KW-1185">Reference proteome</keyword>
<name>A0A9J7ARL7_9PROT</name>
<dbReference type="AlphaFoldDB" id="A0A9J7ARL7"/>
<keyword evidence="1" id="KW-0456">Lyase</keyword>
<dbReference type="KEGG" id="naci:NUH88_21790"/>
<dbReference type="RefSeq" id="WP_257768966.1">
    <property type="nucleotide sequence ID" value="NZ_CP102480.1"/>
</dbReference>
<dbReference type="SFLD" id="SFLDG01115">
    <property type="entry name" value="Phosphonate_metabolism_(PhnJ)"/>
    <property type="match status" value="1"/>
</dbReference>
<evidence type="ECO:0000256" key="1">
    <source>
        <dbReference type="PIRNR" id="PIRNR011468"/>
    </source>
</evidence>
<dbReference type="EMBL" id="CP102480">
    <property type="protein sequence ID" value="UUX50008.1"/>
    <property type="molecule type" value="Genomic_DNA"/>
</dbReference>
<comment type="catalytic activity">
    <reaction evidence="1">
        <text>alpha-D-ribose 1-methylphosphonate 5-phosphate + AH2 + S-adenosyl-L-methionine = alpha-D-ribose 1,2-cyclic phosphate 5-phosphate + methane + 5'-deoxyadenosine + L-methionine + A + H(+)</text>
        <dbReference type="Rhea" id="RHEA:34707"/>
        <dbReference type="ChEBI" id="CHEBI:13193"/>
        <dbReference type="ChEBI" id="CHEBI:15378"/>
        <dbReference type="ChEBI" id="CHEBI:16183"/>
        <dbReference type="ChEBI" id="CHEBI:17319"/>
        <dbReference type="ChEBI" id="CHEBI:17499"/>
        <dbReference type="ChEBI" id="CHEBI:57844"/>
        <dbReference type="ChEBI" id="CHEBI:59789"/>
        <dbReference type="ChEBI" id="CHEBI:68686"/>
        <dbReference type="ChEBI" id="CHEBI:68687"/>
        <dbReference type="EC" id="4.7.1.1"/>
    </reaction>
</comment>
<organism evidence="2 3">
    <name type="scientific">Nisaea acidiphila</name>
    <dbReference type="NCBI Taxonomy" id="1862145"/>
    <lineage>
        <taxon>Bacteria</taxon>
        <taxon>Pseudomonadati</taxon>
        <taxon>Pseudomonadota</taxon>
        <taxon>Alphaproteobacteria</taxon>
        <taxon>Rhodospirillales</taxon>
        <taxon>Thalassobaculaceae</taxon>
        <taxon>Nisaea</taxon>
    </lineage>
</organism>
<accession>A0A9J7ARL7</accession>
<dbReference type="EC" id="4.7.1.1" evidence="1"/>
<keyword evidence="1" id="KW-0411">Iron-sulfur</keyword>
<gene>
    <name evidence="2" type="ORF">NUH88_21790</name>
</gene>
<dbReference type="PIRSF" id="PIRSF011468">
    <property type="entry name" value="PhnJ"/>
    <property type="match status" value="1"/>
</dbReference>